<evidence type="ECO:0000256" key="4">
    <source>
        <dbReference type="ARBA" id="ARBA00022679"/>
    </source>
</evidence>
<protein>
    <submittedName>
        <fullName evidence="9">Glycosyl transferase</fullName>
    </submittedName>
</protein>
<evidence type="ECO:0000256" key="3">
    <source>
        <dbReference type="ARBA" id="ARBA00022676"/>
    </source>
</evidence>
<evidence type="ECO:0000256" key="1">
    <source>
        <dbReference type="ARBA" id="ARBA00004651"/>
    </source>
</evidence>
<dbReference type="PANTHER" id="PTHR33908:SF3">
    <property type="entry name" value="UNDECAPRENYL PHOSPHATE-ALPHA-4-AMINO-4-DEOXY-L-ARABINOSE ARABINOSYL TRANSFERASE"/>
    <property type="match status" value="1"/>
</dbReference>
<evidence type="ECO:0000256" key="6">
    <source>
        <dbReference type="ARBA" id="ARBA00022989"/>
    </source>
</evidence>
<evidence type="ECO:0000256" key="8">
    <source>
        <dbReference type="SAM" id="Phobius"/>
    </source>
</evidence>
<keyword evidence="6 8" id="KW-1133">Transmembrane helix</keyword>
<dbReference type="GO" id="GO:0010041">
    <property type="term" value="P:response to iron(III) ion"/>
    <property type="evidence" value="ECO:0007669"/>
    <property type="project" value="TreeGrafter"/>
</dbReference>
<dbReference type="GO" id="GO:0009103">
    <property type="term" value="P:lipopolysaccharide biosynthetic process"/>
    <property type="evidence" value="ECO:0007669"/>
    <property type="project" value="UniProtKB-ARBA"/>
</dbReference>
<dbReference type="Proteomes" id="UP000342300">
    <property type="component" value="Unassembled WGS sequence"/>
</dbReference>
<comment type="caution">
    <text evidence="9">The sequence shown here is derived from an EMBL/GenBank/DDBJ whole genome shotgun (WGS) entry which is preliminary data.</text>
</comment>
<evidence type="ECO:0000313" key="9">
    <source>
        <dbReference type="EMBL" id="MQM30496.1"/>
    </source>
</evidence>
<dbReference type="EMBL" id="PDHS01000174">
    <property type="protein sequence ID" value="MQM30496.1"/>
    <property type="molecule type" value="Genomic_DNA"/>
</dbReference>
<dbReference type="InterPro" id="IPR050297">
    <property type="entry name" value="LipidA_mod_glycosyltrf_83"/>
</dbReference>
<accession>A0A6A7RUB6</accession>
<feature type="non-terminal residue" evidence="9">
    <location>
        <position position="103"/>
    </location>
</feature>
<evidence type="ECO:0000256" key="5">
    <source>
        <dbReference type="ARBA" id="ARBA00022692"/>
    </source>
</evidence>
<gene>
    <name evidence="9" type="ORF">CRU78_08130</name>
</gene>
<dbReference type="AlphaFoldDB" id="A0A6A7RUB6"/>
<evidence type="ECO:0000313" key="10">
    <source>
        <dbReference type="Proteomes" id="UP000342300"/>
    </source>
</evidence>
<dbReference type="GO" id="GO:0016763">
    <property type="term" value="F:pentosyltransferase activity"/>
    <property type="evidence" value="ECO:0007669"/>
    <property type="project" value="TreeGrafter"/>
</dbReference>
<comment type="subcellular location">
    <subcellularLocation>
        <location evidence="1">Cell membrane</location>
        <topology evidence="1">Multi-pass membrane protein</topology>
    </subcellularLocation>
</comment>
<proteinExistence type="predicted"/>
<name>A0A6A7RUB6_9PROT</name>
<keyword evidence="7 8" id="KW-0472">Membrane</keyword>
<keyword evidence="4 9" id="KW-0808">Transferase</keyword>
<dbReference type="PANTHER" id="PTHR33908">
    <property type="entry name" value="MANNOSYLTRANSFERASE YKCB-RELATED"/>
    <property type="match status" value="1"/>
</dbReference>
<keyword evidence="3" id="KW-0328">Glycosyltransferase</keyword>
<keyword evidence="5 8" id="KW-0812">Transmembrane</keyword>
<evidence type="ECO:0000256" key="7">
    <source>
        <dbReference type="ARBA" id="ARBA00023136"/>
    </source>
</evidence>
<dbReference type="GO" id="GO:0005886">
    <property type="term" value="C:plasma membrane"/>
    <property type="evidence" value="ECO:0007669"/>
    <property type="project" value="UniProtKB-SubCell"/>
</dbReference>
<sequence>MKRLFSAISEQLLTTRTSSLVLVLGTVWLTALAGGRSLMLPDEGRYVGVAWQMLNSGNWLLPTLDGLPFFHKPPLFYWLTGLALQMFGANDWAARVASILGAL</sequence>
<feature type="transmembrane region" description="Helical" evidence="8">
    <location>
        <begin position="20"/>
        <end position="39"/>
    </location>
</feature>
<keyword evidence="2" id="KW-1003">Cell membrane</keyword>
<reference evidence="9 10" key="1">
    <citation type="submission" date="2017-09" db="EMBL/GenBank/DDBJ databases">
        <title>Metagenomic Analysis Reveals Denitrifying Candidatus Accumulibacter and Flanking Population as a Source of N2O.</title>
        <authorList>
            <person name="Gao H."/>
            <person name="Mao Y."/>
            <person name="Zhao X."/>
            <person name="Liu W.-T."/>
            <person name="Zhang T."/>
            <person name="Wells G."/>
        </authorList>
    </citation>
    <scope>NUCLEOTIDE SEQUENCE [LARGE SCALE GENOMIC DNA]</scope>
    <source>
        <strain evidence="9">CANDO_2_IC</strain>
    </source>
</reference>
<evidence type="ECO:0000256" key="2">
    <source>
        <dbReference type="ARBA" id="ARBA00022475"/>
    </source>
</evidence>
<organism evidence="9 10">
    <name type="scientific">Candidatus Accumulibacter phosphatis</name>
    <dbReference type="NCBI Taxonomy" id="327160"/>
    <lineage>
        <taxon>Bacteria</taxon>
        <taxon>Pseudomonadati</taxon>
        <taxon>Pseudomonadota</taxon>
        <taxon>Betaproteobacteria</taxon>
        <taxon>Candidatus Accumulibacter</taxon>
    </lineage>
</organism>